<name>A0A4C1TZ54_EUMVA</name>
<dbReference type="Proteomes" id="UP000299102">
    <property type="component" value="Unassembled WGS sequence"/>
</dbReference>
<proteinExistence type="predicted"/>
<accession>A0A4C1TZ54</accession>
<keyword evidence="2" id="KW-1185">Reference proteome</keyword>
<reference evidence="1 2" key="1">
    <citation type="journal article" date="2019" name="Commun. Biol.">
        <title>The bagworm genome reveals a unique fibroin gene that provides high tensile strength.</title>
        <authorList>
            <person name="Kono N."/>
            <person name="Nakamura H."/>
            <person name="Ohtoshi R."/>
            <person name="Tomita M."/>
            <person name="Numata K."/>
            <person name="Arakawa K."/>
        </authorList>
    </citation>
    <scope>NUCLEOTIDE SEQUENCE [LARGE SCALE GENOMIC DNA]</scope>
</reference>
<dbReference type="EMBL" id="BGZK01000107">
    <property type="protein sequence ID" value="GBP19345.1"/>
    <property type="molecule type" value="Genomic_DNA"/>
</dbReference>
<organism evidence="1 2">
    <name type="scientific">Eumeta variegata</name>
    <name type="common">Bagworm moth</name>
    <name type="synonym">Eumeta japonica</name>
    <dbReference type="NCBI Taxonomy" id="151549"/>
    <lineage>
        <taxon>Eukaryota</taxon>
        <taxon>Metazoa</taxon>
        <taxon>Ecdysozoa</taxon>
        <taxon>Arthropoda</taxon>
        <taxon>Hexapoda</taxon>
        <taxon>Insecta</taxon>
        <taxon>Pterygota</taxon>
        <taxon>Neoptera</taxon>
        <taxon>Endopterygota</taxon>
        <taxon>Lepidoptera</taxon>
        <taxon>Glossata</taxon>
        <taxon>Ditrysia</taxon>
        <taxon>Tineoidea</taxon>
        <taxon>Psychidae</taxon>
        <taxon>Oiketicinae</taxon>
        <taxon>Eumeta</taxon>
    </lineage>
</organism>
<gene>
    <name evidence="1" type="ORF">EVAR_12386_1</name>
</gene>
<sequence length="142" mass="15828">MVYEQSGYDYDETLPAASVSSHGRHGGLHTGRGFTKHKHLVTYLIIVYEQSGYDYDENVATASVSSHGRHGGLHTGRGFTKHKHSVTYLIIVYEQSGYDYDERCPPPRSAATAVMATFILAGLHKTQTFSDLPDHSLRTVWL</sequence>
<comment type="caution">
    <text evidence="1">The sequence shown here is derived from an EMBL/GenBank/DDBJ whole genome shotgun (WGS) entry which is preliminary data.</text>
</comment>
<dbReference type="AlphaFoldDB" id="A0A4C1TZ54"/>
<protein>
    <submittedName>
        <fullName evidence="1">Uncharacterized protein</fullName>
    </submittedName>
</protein>
<evidence type="ECO:0000313" key="1">
    <source>
        <dbReference type="EMBL" id="GBP19345.1"/>
    </source>
</evidence>
<evidence type="ECO:0000313" key="2">
    <source>
        <dbReference type="Proteomes" id="UP000299102"/>
    </source>
</evidence>